<evidence type="ECO:0000256" key="4">
    <source>
        <dbReference type="SAM" id="MobiDB-lite"/>
    </source>
</evidence>
<dbReference type="EMBL" id="SDMP01000020">
    <property type="protein sequence ID" value="RYQ83160.1"/>
    <property type="molecule type" value="Genomic_DNA"/>
</dbReference>
<comment type="caution">
    <text evidence="6">The sequence shown here is derived from an EMBL/GenBank/DDBJ whole genome shotgun (WGS) entry which is preliminary data.</text>
</comment>
<feature type="domain" description="Ubiquitin-like protease family profile" evidence="5">
    <location>
        <begin position="255"/>
        <end position="356"/>
    </location>
</feature>
<comment type="similarity">
    <text evidence="1">Belongs to the peptidase C48 family.</text>
</comment>
<evidence type="ECO:0000313" key="6">
    <source>
        <dbReference type="EMBL" id="RYQ83160.1"/>
    </source>
</evidence>
<evidence type="ECO:0000256" key="1">
    <source>
        <dbReference type="ARBA" id="ARBA00005234"/>
    </source>
</evidence>
<evidence type="ECO:0000256" key="3">
    <source>
        <dbReference type="ARBA" id="ARBA00022801"/>
    </source>
</evidence>
<feature type="compositionally biased region" description="Low complexity" evidence="4">
    <location>
        <begin position="150"/>
        <end position="163"/>
    </location>
</feature>
<protein>
    <recommendedName>
        <fullName evidence="5">Ubiquitin-like protease family profile domain-containing protein</fullName>
    </recommendedName>
</protein>
<dbReference type="Gene3D" id="3.40.395.10">
    <property type="entry name" value="Adenoviral Proteinase, Chain A"/>
    <property type="match status" value="1"/>
</dbReference>
<dbReference type="InterPro" id="IPR038765">
    <property type="entry name" value="Papain-like_cys_pep_sf"/>
</dbReference>
<dbReference type="Pfam" id="PF02902">
    <property type="entry name" value="Peptidase_C48"/>
    <property type="match status" value="1"/>
</dbReference>
<evidence type="ECO:0000256" key="2">
    <source>
        <dbReference type="ARBA" id="ARBA00022670"/>
    </source>
</evidence>
<feature type="region of interest" description="Disordered" evidence="4">
    <location>
        <begin position="41"/>
        <end position="90"/>
    </location>
</feature>
<dbReference type="PANTHER" id="PTHR34835">
    <property type="entry name" value="OS07G0283600 PROTEIN-RELATED"/>
    <property type="match status" value="1"/>
</dbReference>
<gene>
    <name evidence="6" type="ORF">Ahy_B10g101785</name>
</gene>
<dbReference type="InterPro" id="IPR003653">
    <property type="entry name" value="Peptidase_C48_C"/>
</dbReference>
<name>A0A444X0H4_ARAHY</name>
<keyword evidence="2" id="KW-0645">Protease</keyword>
<keyword evidence="7" id="KW-1185">Reference proteome</keyword>
<dbReference type="AlphaFoldDB" id="A0A444X0H4"/>
<evidence type="ECO:0000313" key="7">
    <source>
        <dbReference type="Proteomes" id="UP000289738"/>
    </source>
</evidence>
<evidence type="ECO:0000259" key="5">
    <source>
        <dbReference type="Pfam" id="PF02902"/>
    </source>
</evidence>
<sequence length="598" mass="68903">MFTAYTWFNYGSVALKKLKISLTSSVIEDLFKDDYVYEVSNEDPAKEQQQQAQQPPVQQQSEQEAPVNVPLEQQQQLCEEPTSRQSKQEAPVDVFFKDADVYQVSDEEQSQEPPVAWQSEKETLILSSFDSAAQPRERKDERPSFSLGISPPASQPTQPSQESVSELEILAEAVVDAGVTTVLKFAEGTSSEPTLPAAQVYKTPQKKTKITNELIEKCYHWMTHVKKTKDSSNEYLPIFVLKHEALYEGLREYFMSLMPKEQVHAVNFMLGTHGVKYTDKMTNKAYSFNIEQYAHHRQFFDKRKLASHPFLFVPICNGGHWWLWIADVNKKKFYVLDPINKKPEDIPDSRKELNKFVVRFNNFPDESVCWGGTLNGGWTGRGSRYLFFMEKYYSLATVFNNMSQEKKDIVEEMGFGALAHVPEMNVSHALLRKLIDFYDEYRGCLKTLHEKIYITPAKVAAALGISHDGEENRQKFRRTFVIFVQKCFLLRMTISMASAIHKPPIFCVDNIRQWDWANHVLSFLRNGIENKRKGKKQSIEGCVFVLLLIYFHETKFPRLNGLDAPPAPWVAYCTKKMMLDRISEEATDTMMLLKYSAN</sequence>
<proteinExistence type="inferred from homology"/>
<dbReference type="SUPFAM" id="SSF54001">
    <property type="entry name" value="Cysteine proteinases"/>
    <property type="match status" value="1"/>
</dbReference>
<accession>A0A444X0H4</accession>
<organism evidence="6 7">
    <name type="scientific">Arachis hypogaea</name>
    <name type="common">Peanut</name>
    <dbReference type="NCBI Taxonomy" id="3818"/>
    <lineage>
        <taxon>Eukaryota</taxon>
        <taxon>Viridiplantae</taxon>
        <taxon>Streptophyta</taxon>
        <taxon>Embryophyta</taxon>
        <taxon>Tracheophyta</taxon>
        <taxon>Spermatophyta</taxon>
        <taxon>Magnoliopsida</taxon>
        <taxon>eudicotyledons</taxon>
        <taxon>Gunneridae</taxon>
        <taxon>Pentapetalae</taxon>
        <taxon>rosids</taxon>
        <taxon>fabids</taxon>
        <taxon>Fabales</taxon>
        <taxon>Fabaceae</taxon>
        <taxon>Papilionoideae</taxon>
        <taxon>50 kb inversion clade</taxon>
        <taxon>dalbergioids sensu lato</taxon>
        <taxon>Dalbergieae</taxon>
        <taxon>Pterocarpus clade</taxon>
        <taxon>Arachis</taxon>
    </lineage>
</organism>
<reference evidence="6 7" key="1">
    <citation type="submission" date="2019-01" db="EMBL/GenBank/DDBJ databases">
        <title>Sequencing of cultivated peanut Arachis hypogaea provides insights into genome evolution and oil improvement.</title>
        <authorList>
            <person name="Chen X."/>
        </authorList>
    </citation>
    <scope>NUCLEOTIDE SEQUENCE [LARGE SCALE GENOMIC DNA]</scope>
    <source>
        <strain evidence="7">cv. Fuhuasheng</strain>
        <tissue evidence="6">Leaves</tissue>
    </source>
</reference>
<dbReference type="GO" id="GO:0008234">
    <property type="term" value="F:cysteine-type peptidase activity"/>
    <property type="evidence" value="ECO:0007669"/>
    <property type="project" value="InterPro"/>
</dbReference>
<feature type="compositionally biased region" description="Low complexity" evidence="4">
    <location>
        <begin position="47"/>
        <end position="66"/>
    </location>
</feature>
<dbReference type="GO" id="GO:0006508">
    <property type="term" value="P:proteolysis"/>
    <property type="evidence" value="ECO:0007669"/>
    <property type="project" value="UniProtKB-KW"/>
</dbReference>
<feature type="region of interest" description="Disordered" evidence="4">
    <location>
        <begin position="129"/>
        <end position="165"/>
    </location>
</feature>
<keyword evidence="3" id="KW-0378">Hydrolase</keyword>
<dbReference type="Proteomes" id="UP000289738">
    <property type="component" value="Chromosome B10"/>
</dbReference>